<evidence type="ECO:0000313" key="1">
    <source>
        <dbReference type="EMBL" id="CCH54987.1"/>
    </source>
</evidence>
<dbReference type="InterPro" id="IPR029069">
    <property type="entry name" value="HotDog_dom_sf"/>
</dbReference>
<evidence type="ECO:0008006" key="3">
    <source>
        <dbReference type="Google" id="ProtNLM"/>
    </source>
</evidence>
<dbReference type="EMBL" id="CAIT01000007">
    <property type="protein sequence ID" value="CCH54987.1"/>
    <property type="molecule type" value="Genomic_DNA"/>
</dbReference>
<proteinExistence type="predicted"/>
<evidence type="ECO:0000313" key="2">
    <source>
        <dbReference type="Proteomes" id="UP000009309"/>
    </source>
</evidence>
<dbReference type="SUPFAM" id="SSF54637">
    <property type="entry name" value="Thioesterase/thiol ester dehydrase-isomerase"/>
    <property type="match status" value="1"/>
</dbReference>
<dbReference type="AlphaFoldDB" id="I2GM61"/>
<sequence>MQIQYLMFKRDPNRIYPTETESRAIIRFQDCDPLQHLNNSKYFDYYFNAREDQVAKLYDFNPGQLFREFKTSWVVYQHQIAYVRPALVSEWVRIMSRVIFYDEDTLVTEFYMTDDAKSQLKNVLWMTSKYVSVETGKRISHHPAVMELLDTIVVPNVDFASLQFNERIRHIKQQLQPVASI</sequence>
<protein>
    <recommendedName>
        <fullName evidence="3">Thioesterase superfamily protein</fullName>
    </recommendedName>
</protein>
<dbReference type="CDD" id="cd00586">
    <property type="entry name" value="4HBT"/>
    <property type="match status" value="1"/>
</dbReference>
<dbReference type="Proteomes" id="UP000009309">
    <property type="component" value="Unassembled WGS sequence"/>
</dbReference>
<dbReference type="Pfam" id="PF13279">
    <property type="entry name" value="4HBT_2"/>
    <property type="match status" value="1"/>
</dbReference>
<dbReference type="STRING" id="1185876.BN8_04215"/>
<reference evidence="1 2" key="1">
    <citation type="journal article" date="2012" name="J. Bacteriol.">
        <title>Genome Sequence of the Filamentous Bacterium Fibrisoma limi BUZ 3T.</title>
        <authorList>
            <person name="Filippini M."/>
            <person name="Qi W."/>
            <person name="Jaenicke S."/>
            <person name="Goesmann A."/>
            <person name="Smits T.H."/>
            <person name="Bagheri H.C."/>
        </authorList>
    </citation>
    <scope>NUCLEOTIDE SEQUENCE [LARGE SCALE GENOMIC DNA]</scope>
    <source>
        <strain evidence="2">BUZ 3T</strain>
    </source>
</reference>
<gene>
    <name evidence="1" type="ORF">BN8_04215</name>
</gene>
<accession>I2GM61</accession>
<name>I2GM61_9BACT</name>
<comment type="caution">
    <text evidence="1">The sequence shown here is derived from an EMBL/GenBank/DDBJ whole genome shotgun (WGS) entry which is preliminary data.</text>
</comment>
<dbReference type="Gene3D" id="3.10.129.10">
    <property type="entry name" value="Hotdog Thioesterase"/>
    <property type="match status" value="1"/>
</dbReference>
<keyword evidence="2" id="KW-1185">Reference proteome</keyword>
<organism evidence="1 2">
    <name type="scientific">Fibrisoma limi BUZ 3</name>
    <dbReference type="NCBI Taxonomy" id="1185876"/>
    <lineage>
        <taxon>Bacteria</taxon>
        <taxon>Pseudomonadati</taxon>
        <taxon>Bacteroidota</taxon>
        <taxon>Cytophagia</taxon>
        <taxon>Cytophagales</taxon>
        <taxon>Spirosomataceae</taxon>
        <taxon>Fibrisoma</taxon>
    </lineage>
</organism>
<dbReference type="eggNOG" id="COG0824">
    <property type="taxonomic scope" value="Bacteria"/>
</dbReference>